<feature type="region of interest" description="Disordered" evidence="2">
    <location>
        <begin position="670"/>
        <end position="709"/>
    </location>
</feature>
<evidence type="ECO:0000313" key="5">
    <source>
        <dbReference type="Proteomes" id="UP001497623"/>
    </source>
</evidence>
<feature type="region of interest" description="Disordered" evidence="2">
    <location>
        <begin position="166"/>
        <end position="202"/>
    </location>
</feature>
<feature type="compositionally biased region" description="Basic and acidic residues" evidence="2">
    <location>
        <begin position="891"/>
        <end position="908"/>
    </location>
</feature>
<dbReference type="SMART" id="SM00593">
    <property type="entry name" value="RUN"/>
    <property type="match status" value="1"/>
</dbReference>
<dbReference type="InterPro" id="IPR037213">
    <property type="entry name" value="Run_dom_sf"/>
</dbReference>
<feature type="non-terminal residue" evidence="4">
    <location>
        <position position="1"/>
    </location>
</feature>
<dbReference type="SUPFAM" id="SSF140741">
    <property type="entry name" value="RUN domain-like"/>
    <property type="match status" value="1"/>
</dbReference>
<feature type="compositionally biased region" description="Polar residues" evidence="2">
    <location>
        <begin position="677"/>
        <end position="689"/>
    </location>
</feature>
<feature type="compositionally biased region" description="Low complexity" evidence="2">
    <location>
        <begin position="447"/>
        <end position="467"/>
    </location>
</feature>
<dbReference type="EMBL" id="CAXKWB010001239">
    <property type="protein sequence ID" value="CAL4063725.1"/>
    <property type="molecule type" value="Genomic_DNA"/>
</dbReference>
<proteinExistence type="predicted"/>
<name>A0AAV2PU84_MEGNR</name>
<feature type="region of interest" description="Disordered" evidence="2">
    <location>
        <begin position="446"/>
        <end position="480"/>
    </location>
</feature>
<feature type="compositionally biased region" description="Acidic residues" evidence="2">
    <location>
        <begin position="1003"/>
        <end position="1015"/>
    </location>
</feature>
<gene>
    <name evidence="4" type="ORF">MNOR_LOCUS3580</name>
</gene>
<dbReference type="InterPro" id="IPR021935">
    <property type="entry name" value="SGSM1/2_RBD"/>
</dbReference>
<dbReference type="GO" id="GO:0005096">
    <property type="term" value="F:GTPase activator activity"/>
    <property type="evidence" value="ECO:0007669"/>
    <property type="project" value="UniProtKB-KW"/>
</dbReference>
<dbReference type="Gene3D" id="1.20.58.900">
    <property type="match status" value="1"/>
</dbReference>
<accession>A0AAV2PU84</accession>
<protein>
    <recommendedName>
        <fullName evidence="3">RUN domain-containing protein</fullName>
    </recommendedName>
</protein>
<feature type="region of interest" description="Disordered" evidence="2">
    <location>
        <begin position="48"/>
        <end position="80"/>
    </location>
</feature>
<evidence type="ECO:0000256" key="2">
    <source>
        <dbReference type="SAM" id="MobiDB-lite"/>
    </source>
</evidence>
<organism evidence="4 5">
    <name type="scientific">Meganyctiphanes norvegica</name>
    <name type="common">Northern krill</name>
    <name type="synonym">Thysanopoda norvegica</name>
    <dbReference type="NCBI Taxonomy" id="48144"/>
    <lineage>
        <taxon>Eukaryota</taxon>
        <taxon>Metazoa</taxon>
        <taxon>Ecdysozoa</taxon>
        <taxon>Arthropoda</taxon>
        <taxon>Crustacea</taxon>
        <taxon>Multicrustacea</taxon>
        <taxon>Malacostraca</taxon>
        <taxon>Eumalacostraca</taxon>
        <taxon>Eucarida</taxon>
        <taxon>Euphausiacea</taxon>
        <taxon>Euphausiidae</taxon>
        <taxon>Meganyctiphanes</taxon>
    </lineage>
</organism>
<dbReference type="AlphaFoldDB" id="A0AAV2PU84"/>
<evidence type="ECO:0000256" key="1">
    <source>
        <dbReference type="ARBA" id="ARBA00022468"/>
    </source>
</evidence>
<feature type="compositionally biased region" description="Basic and acidic residues" evidence="2">
    <location>
        <begin position="764"/>
        <end position="779"/>
    </location>
</feature>
<feature type="domain" description="RUN" evidence="3">
    <location>
        <begin position="1"/>
        <end position="148"/>
    </location>
</feature>
<dbReference type="InterPro" id="IPR004012">
    <property type="entry name" value="Run_dom"/>
</dbReference>
<dbReference type="SUPFAM" id="SSF47923">
    <property type="entry name" value="Ypt/Rab-GAP domain of gyp1p"/>
    <property type="match status" value="1"/>
</dbReference>
<dbReference type="CDD" id="cd15784">
    <property type="entry name" value="PH_RUTBC"/>
    <property type="match status" value="1"/>
</dbReference>
<dbReference type="Pfam" id="PF12068">
    <property type="entry name" value="PH_RBD"/>
    <property type="match status" value="1"/>
</dbReference>
<feature type="region of interest" description="Disordered" evidence="2">
    <location>
        <begin position="742"/>
        <end position="813"/>
    </location>
</feature>
<keyword evidence="5" id="KW-1185">Reference proteome</keyword>
<dbReference type="InterPro" id="IPR035969">
    <property type="entry name" value="Rab-GAP_TBC_sf"/>
</dbReference>
<dbReference type="Pfam" id="PF02759">
    <property type="entry name" value="RUN"/>
    <property type="match status" value="1"/>
</dbReference>
<feature type="region of interest" description="Disordered" evidence="2">
    <location>
        <begin position="968"/>
        <end position="1067"/>
    </location>
</feature>
<feature type="compositionally biased region" description="Polar residues" evidence="2">
    <location>
        <begin position="48"/>
        <end position="57"/>
    </location>
</feature>
<dbReference type="FunFam" id="2.30.29.230:FF:000008">
    <property type="entry name" value="Small G protein signaling modulator 2"/>
    <property type="match status" value="1"/>
</dbReference>
<evidence type="ECO:0000313" key="4">
    <source>
        <dbReference type="EMBL" id="CAL4063725.1"/>
    </source>
</evidence>
<feature type="compositionally biased region" description="Polar residues" evidence="2">
    <location>
        <begin position="984"/>
        <end position="997"/>
    </location>
</feature>
<feature type="compositionally biased region" description="Basic and acidic residues" evidence="2">
    <location>
        <begin position="1056"/>
        <end position="1067"/>
    </location>
</feature>
<keyword evidence="1" id="KW-0343">GTPase activation</keyword>
<dbReference type="Proteomes" id="UP001497623">
    <property type="component" value="Unassembled WGS sequence"/>
</dbReference>
<sequence>AVEACLSHGLKRRTLGLFKTSSTTALIHKLGKTYDPASHVSRIVTDLEQASENTGRRSSSSSDSSNRLVKPPLVKKNSGGVGTSTRYLWIRVALFEKVLAKIIDYLVQNSSKYYEKDSLVADSDYGTILSSLLVGPCALDYSRMKTVDHLWTDPPADELVQRHRISKGPMQSGPSTPPQPRRPGLHDITHGGNNRYRKPVGGSCEDMNMSVGSIDGRQRSAPLNAREYVESLHQNNKATLLYGKNNVHVQPKEHIEAMPGYMSLHQTPEGMTIKWTPNHLMNGCCPDPAEDKRFFYQDYMFQKSIYWEYALNVRVDEIVYVHCHQHSDSGGTIVLVGQDGTQYPPIHFPRGGHLLAFLSCLENGLLPHGQLDPPLWSQRGKGKVFPKLRRKARAMANKHGTESSDDEESTDYVFRIISTQKPERISHFDLMSPLLRGTAWLPRVPKLSSHSSSTSSSKSLSLGDSMSEAAPPPTPNPSIEQAVTDLSIDADLVIDDKMSGDHLEILCTTMKQQIISRAFYGWLAHCRHLRTVRTHLIGLVLPTNSVPTIGKEWDEGLTEPVWASLHENGRLTSEEQVLARVYLGGVNHELRKEVWPYLLGHHKFGMTKDERQEQDKKVRQTYETTMSEWLAVEAIVRQRDKEIMAQNMAKLSSESTNGEIPLVGRERSLSNEVFEPDSSSLGSMDNPTTVHEEDENVESLDDTKNIDEDKDQMNETVEVEHTNEINEEQVVDLETENENINGDVIENHDSENNKVNGENEIENEEKSIDEETHPEETGRKGKSRQPSKDSDPQDLASPVFEQDNPTSLHEDENVKIIDAKKNIEINKELNNETVEVQKSIEIIEEQVNGLESENADIYGDVTASTERENNKVNGENESEEKEENSTEEEETEKKEKSCQPSTDSDHQGLDNLGFEPDSLSLCSMDNPIPLQEEYENAKSIDYTKIIHEDERQNNEVFEEGKNEEINAEQVNGLESDNVDFNGDVTASSETENITVNGKNKCEETEENSSEEEINPEETGRKGKSRQPSKDSDPQDLVSPTCVITPDEGVDAGDIAMESKGDDESLDH</sequence>
<dbReference type="PROSITE" id="PS50826">
    <property type="entry name" value="RUN"/>
    <property type="match status" value="1"/>
</dbReference>
<feature type="compositionally biased region" description="Acidic residues" evidence="2">
    <location>
        <begin position="876"/>
        <end position="890"/>
    </location>
</feature>
<dbReference type="Gene3D" id="2.30.29.230">
    <property type="match status" value="1"/>
</dbReference>
<reference evidence="4 5" key="1">
    <citation type="submission" date="2024-05" db="EMBL/GenBank/DDBJ databases">
        <authorList>
            <person name="Wallberg A."/>
        </authorList>
    </citation>
    <scope>NUCLEOTIDE SEQUENCE [LARGE SCALE GENOMIC DNA]</scope>
</reference>
<evidence type="ECO:0000259" key="3">
    <source>
        <dbReference type="PROSITE" id="PS50826"/>
    </source>
</evidence>
<dbReference type="InterPro" id="IPR037745">
    <property type="entry name" value="SGSM1/2"/>
</dbReference>
<feature type="non-terminal residue" evidence="4">
    <location>
        <position position="1067"/>
    </location>
</feature>
<comment type="caution">
    <text evidence="4">The sequence shown here is derived from an EMBL/GenBank/DDBJ whole genome shotgun (WGS) entry which is preliminary data.</text>
</comment>
<feature type="region of interest" description="Disordered" evidence="2">
    <location>
        <begin position="849"/>
        <end position="925"/>
    </location>
</feature>